<feature type="transmembrane region" description="Helical" evidence="2">
    <location>
        <begin position="81"/>
        <end position="100"/>
    </location>
</feature>
<feature type="transmembrane region" description="Helical" evidence="2">
    <location>
        <begin position="46"/>
        <end position="69"/>
    </location>
</feature>
<proteinExistence type="predicted"/>
<evidence type="ECO:0000313" key="4">
    <source>
        <dbReference type="Proteomes" id="UP001601422"/>
    </source>
</evidence>
<name>A0ABW6N8Q6_9ACTN</name>
<keyword evidence="4" id="KW-1185">Reference proteome</keyword>
<organism evidence="3 4">
    <name type="scientific">Streptomyces tibetensis</name>
    <dbReference type="NCBI Taxonomy" id="2382123"/>
    <lineage>
        <taxon>Bacteria</taxon>
        <taxon>Bacillati</taxon>
        <taxon>Actinomycetota</taxon>
        <taxon>Actinomycetes</taxon>
        <taxon>Kitasatosporales</taxon>
        <taxon>Streptomycetaceae</taxon>
        <taxon>Streptomyces</taxon>
    </lineage>
</organism>
<sequence length="365" mass="39264">MNSIKNLGAKASARGMVLTVLGVITLGVAVLSVGVSYHILEPRFGAWAVPTVAALDALWVVFQATEILARNNRLRAQRVMYAGLALTLINAAIPTADLIVSEPNSFDLAMVLTPVAIIATKGAWWLTLPALGRKVSEQTSQAIAERRQEVADKLETMEADAAHRIELLEMATALEERVAKAETEYRKSVLAAQESMTRDLHQQAEATQKAVTELVLPASVAAIALPDLDTWTPTAPTLPTTRAALTPSGTDSHAGQDAAPSHRHGSRHGGRDAERDAAALADLASVTGVPTPEPGEPLTDEQLDVVLRHLRYRDDPPMSYRQAVAAFRRAEFVGSEKRVRHAWAALMTKEGTAEAEEDEPEDADA</sequence>
<comment type="caution">
    <text evidence="3">The sequence shown here is derived from an EMBL/GenBank/DDBJ whole genome shotgun (WGS) entry which is preliminary data.</text>
</comment>
<evidence type="ECO:0000313" key="3">
    <source>
        <dbReference type="EMBL" id="MFF0009681.1"/>
    </source>
</evidence>
<protein>
    <recommendedName>
        <fullName evidence="5">SpdB</fullName>
    </recommendedName>
</protein>
<evidence type="ECO:0000256" key="2">
    <source>
        <dbReference type="SAM" id="Phobius"/>
    </source>
</evidence>
<feature type="compositionally biased region" description="Low complexity" evidence="1">
    <location>
        <begin position="229"/>
        <end position="247"/>
    </location>
</feature>
<dbReference type="Proteomes" id="UP001601422">
    <property type="component" value="Unassembled WGS sequence"/>
</dbReference>
<dbReference type="EMBL" id="JBIAJP010000022">
    <property type="protein sequence ID" value="MFF0009681.1"/>
    <property type="molecule type" value="Genomic_DNA"/>
</dbReference>
<accession>A0ABW6N8Q6</accession>
<keyword evidence="2" id="KW-1133">Transmembrane helix</keyword>
<evidence type="ECO:0008006" key="5">
    <source>
        <dbReference type="Google" id="ProtNLM"/>
    </source>
</evidence>
<keyword evidence="2" id="KW-0472">Membrane</keyword>
<keyword evidence="2" id="KW-0812">Transmembrane</keyword>
<feature type="region of interest" description="Disordered" evidence="1">
    <location>
        <begin position="229"/>
        <end position="273"/>
    </location>
</feature>
<feature type="transmembrane region" description="Helical" evidence="2">
    <location>
        <begin position="16"/>
        <end position="40"/>
    </location>
</feature>
<gene>
    <name evidence="3" type="ORF">ACFYQT_40525</name>
</gene>
<reference evidence="3 4" key="1">
    <citation type="submission" date="2024-10" db="EMBL/GenBank/DDBJ databases">
        <title>The Natural Products Discovery Center: Release of the First 8490 Sequenced Strains for Exploring Actinobacteria Biosynthetic Diversity.</title>
        <authorList>
            <person name="Kalkreuter E."/>
            <person name="Kautsar S.A."/>
            <person name="Yang D."/>
            <person name="Bader C.D."/>
            <person name="Teijaro C.N."/>
            <person name="Fluegel L."/>
            <person name="Davis C.M."/>
            <person name="Simpson J.R."/>
            <person name="Lauterbach L."/>
            <person name="Steele A.D."/>
            <person name="Gui C."/>
            <person name="Meng S."/>
            <person name="Li G."/>
            <person name="Viehrig K."/>
            <person name="Ye F."/>
            <person name="Su P."/>
            <person name="Kiefer A.F."/>
            <person name="Nichols A."/>
            <person name="Cepeda A.J."/>
            <person name="Yan W."/>
            <person name="Fan B."/>
            <person name="Jiang Y."/>
            <person name="Adhikari A."/>
            <person name="Zheng C.-J."/>
            <person name="Schuster L."/>
            <person name="Cowan T.M."/>
            <person name="Smanski M.J."/>
            <person name="Chevrette M.G."/>
            <person name="De Carvalho L.P.S."/>
            <person name="Shen B."/>
        </authorList>
    </citation>
    <scope>NUCLEOTIDE SEQUENCE [LARGE SCALE GENOMIC DNA]</scope>
    <source>
        <strain evidence="3 4">NPDC005497</strain>
    </source>
</reference>
<evidence type="ECO:0000256" key="1">
    <source>
        <dbReference type="SAM" id="MobiDB-lite"/>
    </source>
</evidence>
<dbReference type="RefSeq" id="WP_362053438.1">
    <property type="nucleotide sequence ID" value="NZ_JBEXWN010000033.1"/>
</dbReference>